<comment type="PTM">
    <text evidence="9">PSK-alpha is produced by endopeptidase digestion. PSK-beta is produced from PSK-alpha by exopeptidase digestion.</text>
</comment>
<dbReference type="GO" id="GO:0008083">
    <property type="term" value="F:growth factor activity"/>
    <property type="evidence" value="ECO:0007669"/>
    <property type="project" value="UniProtKB-UniRule"/>
</dbReference>
<dbReference type="InterPro" id="IPR009438">
    <property type="entry name" value="Phytosulfokine"/>
</dbReference>
<dbReference type="AlphaFoldDB" id="A0A9Q1QWN4"/>
<evidence type="ECO:0000256" key="7">
    <source>
        <dbReference type="ARBA" id="ARBA00022782"/>
    </source>
</evidence>
<reference evidence="11" key="1">
    <citation type="journal article" date="2023" name="Proc. Natl. Acad. Sci. U.S.A.">
        <title>Genomic and structural basis for evolution of tropane alkaloid biosynthesis.</title>
        <authorList>
            <person name="Wanga Y.-J."/>
            <person name="Taina T."/>
            <person name="Yua J.-Y."/>
            <person name="Lia J."/>
            <person name="Xua B."/>
            <person name="Chenc J."/>
            <person name="D'Auriad J.C."/>
            <person name="Huanga J.-P."/>
            <person name="Huanga S.-X."/>
        </authorList>
    </citation>
    <scope>NUCLEOTIDE SEQUENCE [LARGE SCALE GENOMIC DNA]</scope>
    <source>
        <strain evidence="11">cv. KIB-2019</strain>
    </source>
</reference>
<keyword evidence="11" id="KW-1185">Reference proteome</keyword>
<dbReference type="PANTHER" id="PTHR33285">
    <property type="entry name" value="PHYTOSULFOKINES 3"/>
    <property type="match status" value="1"/>
</dbReference>
<dbReference type="GO" id="GO:0030154">
    <property type="term" value="P:cell differentiation"/>
    <property type="evidence" value="ECO:0007669"/>
    <property type="project" value="UniProtKB-UniRule"/>
</dbReference>
<dbReference type="OrthoDB" id="1858282at2759"/>
<dbReference type="GO" id="GO:0008283">
    <property type="term" value="P:cell population proliferation"/>
    <property type="evidence" value="ECO:0007669"/>
    <property type="project" value="UniProtKB-UniRule"/>
</dbReference>
<comment type="function">
    <text evidence="9">Promotes plant cell differentiation, organogenesis and somatic embryogenesis as well as cell proliferation.</text>
</comment>
<comment type="caution">
    <text evidence="10">The sequence shown here is derived from an EMBL/GenBank/DDBJ whole genome shotgun (WGS) entry which is preliminary data.</text>
</comment>
<proteinExistence type="inferred from homology"/>
<dbReference type="GO" id="GO:0005576">
    <property type="term" value="C:extracellular region"/>
    <property type="evidence" value="ECO:0007669"/>
    <property type="project" value="UniProtKB-SubCell"/>
</dbReference>
<evidence type="ECO:0000313" key="11">
    <source>
        <dbReference type="Proteomes" id="UP001152561"/>
    </source>
</evidence>
<comment type="PTM">
    <text evidence="9">Sulfation is important for activity and for the binding to a putative membrane receptor.</text>
</comment>
<evidence type="ECO:0000256" key="5">
    <source>
        <dbReference type="ARBA" id="ARBA00022641"/>
    </source>
</evidence>
<accession>A0A9Q1QWN4</accession>
<keyword evidence="5 9" id="KW-0765">Sulfation</keyword>
<evidence type="ECO:0000256" key="2">
    <source>
        <dbReference type="ARBA" id="ARBA00010781"/>
    </source>
</evidence>
<evidence type="ECO:0000256" key="4">
    <source>
        <dbReference type="ARBA" id="ARBA00022525"/>
    </source>
</evidence>
<protein>
    <recommendedName>
        <fullName evidence="9">Phytosulfokine</fullName>
    </recommendedName>
    <component>
        <recommendedName>
            <fullName evidence="9">Phytosulfokine-alpha</fullName>
            <shortName evidence="9">PSK-alpha</shortName>
            <shortName evidence="9">Phytosulfokine-a</shortName>
        </recommendedName>
    </component>
    <component>
        <recommendedName>
            <fullName evidence="9">Phytosulfokine-beta</fullName>
            <shortName evidence="9">PSK-beta</shortName>
            <shortName evidence="9">Phytosulfokine-b</shortName>
        </recommendedName>
    </component>
</protein>
<evidence type="ECO:0000256" key="3">
    <source>
        <dbReference type="ARBA" id="ARBA00022473"/>
    </source>
</evidence>
<dbReference type="Proteomes" id="UP001152561">
    <property type="component" value="Unassembled WGS sequence"/>
</dbReference>
<keyword evidence="7 9" id="KW-0221">Differentiation</keyword>
<feature type="chain" id="PRO_5040541381" description="Phytosulfokine" evidence="9">
    <location>
        <begin position="24"/>
        <end position="82"/>
    </location>
</feature>
<keyword evidence="6 9" id="KW-0732">Signal</keyword>
<evidence type="ECO:0000313" key="10">
    <source>
        <dbReference type="EMBL" id="KAJ8529991.1"/>
    </source>
</evidence>
<gene>
    <name evidence="10" type="ORF">K7X08_036826</name>
</gene>
<keyword evidence="3 9" id="KW-0217">Developmental protein</keyword>
<organism evidence="10 11">
    <name type="scientific">Anisodus acutangulus</name>
    <dbReference type="NCBI Taxonomy" id="402998"/>
    <lineage>
        <taxon>Eukaryota</taxon>
        <taxon>Viridiplantae</taxon>
        <taxon>Streptophyta</taxon>
        <taxon>Embryophyta</taxon>
        <taxon>Tracheophyta</taxon>
        <taxon>Spermatophyta</taxon>
        <taxon>Magnoliopsida</taxon>
        <taxon>eudicotyledons</taxon>
        <taxon>Gunneridae</taxon>
        <taxon>Pentapetalae</taxon>
        <taxon>asterids</taxon>
        <taxon>lamiids</taxon>
        <taxon>Solanales</taxon>
        <taxon>Solanaceae</taxon>
        <taxon>Solanoideae</taxon>
        <taxon>Hyoscyameae</taxon>
        <taxon>Anisodus</taxon>
    </lineage>
</organism>
<feature type="signal peptide" evidence="9">
    <location>
        <begin position="1"/>
        <end position="23"/>
    </location>
</feature>
<dbReference type="Pfam" id="PF06404">
    <property type="entry name" value="PSK"/>
    <property type="match status" value="1"/>
</dbReference>
<comment type="subcellular location">
    <subcellularLocation>
        <location evidence="1 9">Secreted</location>
    </subcellularLocation>
</comment>
<evidence type="ECO:0000256" key="1">
    <source>
        <dbReference type="ARBA" id="ARBA00004613"/>
    </source>
</evidence>
<keyword evidence="4 9" id="KW-0964">Secreted</keyword>
<dbReference type="PANTHER" id="PTHR33285:SF38">
    <property type="entry name" value="PHYTOSULFOKINE"/>
    <property type="match status" value="1"/>
</dbReference>
<evidence type="ECO:0000256" key="6">
    <source>
        <dbReference type="ARBA" id="ARBA00022729"/>
    </source>
</evidence>
<keyword evidence="8 9" id="KW-0339">Growth factor</keyword>
<dbReference type="EMBL" id="JAJAGQ010000022">
    <property type="protein sequence ID" value="KAJ8529991.1"/>
    <property type="molecule type" value="Genomic_DNA"/>
</dbReference>
<sequence length="82" mass="9400">MAKLSTFCMIAFLLLLTLTCAASRPMSTPYHDVTPMENSKYKASAKVEVDDRCEGLGEEECLMRRTLEAHLDYIYTQRHKQP</sequence>
<name>A0A9Q1QWN4_9SOLA</name>
<evidence type="ECO:0000256" key="9">
    <source>
        <dbReference type="RuleBase" id="RU368031"/>
    </source>
</evidence>
<comment type="similarity">
    <text evidence="2 9">Belongs to the phytosulfokine family.</text>
</comment>
<evidence type="ECO:0000256" key="8">
    <source>
        <dbReference type="ARBA" id="ARBA00023030"/>
    </source>
</evidence>